<evidence type="ECO:0000313" key="3">
    <source>
        <dbReference type="EMBL" id="TMW68499.1"/>
    </source>
</evidence>
<proteinExistence type="predicted"/>
<feature type="region of interest" description="Disordered" evidence="2">
    <location>
        <begin position="313"/>
        <end position="336"/>
    </location>
</feature>
<reference evidence="3" key="1">
    <citation type="submission" date="2019-03" db="EMBL/GenBank/DDBJ databases">
        <title>Long read genome sequence of the mycoparasitic Pythium oligandrum ATCC 38472 isolated from sugarbeet rhizosphere.</title>
        <authorList>
            <person name="Gaulin E."/>
        </authorList>
    </citation>
    <scope>NUCLEOTIDE SEQUENCE</scope>
    <source>
        <strain evidence="3">ATCC 38472_TT</strain>
    </source>
</reference>
<protein>
    <recommendedName>
        <fullName evidence="5">MORN repeat-containing protein 1</fullName>
    </recommendedName>
</protein>
<dbReference type="Pfam" id="PF02493">
    <property type="entry name" value="MORN"/>
    <property type="match status" value="8"/>
</dbReference>
<comment type="caution">
    <text evidence="3">The sequence shown here is derived from an EMBL/GenBank/DDBJ whole genome shotgun (WGS) entry which is preliminary data.</text>
</comment>
<dbReference type="InterPro" id="IPR003409">
    <property type="entry name" value="MORN"/>
</dbReference>
<dbReference type="SUPFAM" id="SSF82185">
    <property type="entry name" value="Histone H3 K4-specific methyltransferase SET7/9 N-terminal domain"/>
    <property type="match status" value="2"/>
</dbReference>
<sequence length="390" mass="43495">MSYVGEYRDRLRDGKGSYVFPGGCFQYEGSWKRGKMDGTGVFTLPDGGTYEGDFVNGEIEGIGLRRWVDGSTYNGQFHFGERHGEGVYIAAFGEIYEGHWQENQRQGLGELKYPNGDIYRGEFHQHYPHGDGRLIFAHDGEVYDGNWVKGQRTGKGVLENAKGKVLYDGEWVNDQREGYGKGVCTTQAQIDAAAILFEGQWTTNHPIAPTDRLQFKLHPEIASGDAPCQRELQNVPDAIQVEKKNGLRLPPLAVVSIHDGSQDNESIMVSGESGRRLRIRIFEGQIPTQETISTLGDDELSSSTPQWQFAIPRPMDQEQDRVDEPTEENPELATEEPRVSEFVVENQCGVAAFHELVLPESSLIGGYYLICESLADDVLPPVYLAVTVTE</sequence>
<dbReference type="Gene3D" id="2.20.110.10">
    <property type="entry name" value="Histone H3 K4-specific methyltransferase SET7/9 N-terminal domain"/>
    <property type="match status" value="3"/>
</dbReference>
<dbReference type="Proteomes" id="UP000794436">
    <property type="component" value="Unassembled WGS sequence"/>
</dbReference>
<dbReference type="PANTHER" id="PTHR43215:SF14">
    <property type="entry name" value="RADIAL SPOKE HEAD 1 HOMOLOG"/>
    <property type="match status" value="1"/>
</dbReference>
<evidence type="ECO:0000256" key="1">
    <source>
        <dbReference type="ARBA" id="ARBA00022737"/>
    </source>
</evidence>
<dbReference type="GO" id="GO:0005829">
    <property type="term" value="C:cytosol"/>
    <property type="evidence" value="ECO:0007669"/>
    <property type="project" value="TreeGrafter"/>
</dbReference>
<dbReference type="SMART" id="SM00698">
    <property type="entry name" value="MORN"/>
    <property type="match status" value="8"/>
</dbReference>
<dbReference type="OrthoDB" id="270720at2759"/>
<feature type="compositionally biased region" description="Basic and acidic residues" evidence="2">
    <location>
        <begin position="315"/>
        <end position="324"/>
    </location>
</feature>
<dbReference type="PANTHER" id="PTHR43215">
    <property type="entry name" value="RADIAL SPOKE HEAD 1 HOMOLOG"/>
    <property type="match status" value="1"/>
</dbReference>
<evidence type="ECO:0000256" key="2">
    <source>
        <dbReference type="SAM" id="MobiDB-lite"/>
    </source>
</evidence>
<organism evidence="3 4">
    <name type="scientific">Pythium oligandrum</name>
    <name type="common">Mycoparasitic fungus</name>
    <dbReference type="NCBI Taxonomy" id="41045"/>
    <lineage>
        <taxon>Eukaryota</taxon>
        <taxon>Sar</taxon>
        <taxon>Stramenopiles</taxon>
        <taxon>Oomycota</taxon>
        <taxon>Peronosporomycetes</taxon>
        <taxon>Pythiales</taxon>
        <taxon>Pythiaceae</taxon>
        <taxon>Pythium</taxon>
    </lineage>
</organism>
<evidence type="ECO:0000313" key="4">
    <source>
        <dbReference type="Proteomes" id="UP000794436"/>
    </source>
</evidence>
<dbReference type="EMBL" id="SPLM01000002">
    <property type="protein sequence ID" value="TMW68499.1"/>
    <property type="molecule type" value="Genomic_DNA"/>
</dbReference>
<keyword evidence="4" id="KW-1185">Reference proteome</keyword>
<keyword evidence="1" id="KW-0677">Repeat</keyword>
<name>A0A8K1CS00_PYTOL</name>
<gene>
    <name evidence="3" type="ORF">Poli38472_005967</name>
</gene>
<feature type="compositionally biased region" description="Acidic residues" evidence="2">
    <location>
        <begin position="325"/>
        <end position="334"/>
    </location>
</feature>
<accession>A0A8K1CS00</accession>
<dbReference type="AlphaFoldDB" id="A0A8K1CS00"/>
<evidence type="ECO:0008006" key="5">
    <source>
        <dbReference type="Google" id="ProtNLM"/>
    </source>
</evidence>